<evidence type="ECO:0000313" key="2">
    <source>
        <dbReference type="Proteomes" id="UP001144372"/>
    </source>
</evidence>
<keyword evidence="2" id="KW-1185">Reference proteome</keyword>
<organism evidence="1 2">
    <name type="scientific">Desulforhabdus amnigena</name>
    <dbReference type="NCBI Taxonomy" id="40218"/>
    <lineage>
        <taxon>Bacteria</taxon>
        <taxon>Pseudomonadati</taxon>
        <taxon>Thermodesulfobacteriota</taxon>
        <taxon>Syntrophobacteria</taxon>
        <taxon>Syntrophobacterales</taxon>
        <taxon>Syntrophobacteraceae</taxon>
        <taxon>Desulforhabdus</taxon>
    </lineage>
</organism>
<accession>A0A9W6LAM0</accession>
<dbReference type="RefSeq" id="WP_281796402.1">
    <property type="nucleotide sequence ID" value="NZ_BSDR01000001.1"/>
</dbReference>
<comment type="caution">
    <text evidence="1">The sequence shown here is derived from an EMBL/GenBank/DDBJ whole genome shotgun (WGS) entry which is preliminary data.</text>
</comment>
<sequence>MNLKDRLKRLERKMTDEMEEFTLDDGTTARLPAGAGLEAFCAVMDNVMASGTGAPLKPVPYRDVFLKVSTEKTLDLGTAIRGLLETEDDENE</sequence>
<reference evidence="1" key="1">
    <citation type="submission" date="2022-12" db="EMBL/GenBank/DDBJ databases">
        <title>Reference genome sequencing for broad-spectrum identification of bacterial and archaeal isolates by mass spectrometry.</title>
        <authorList>
            <person name="Sekiguchi Y."/>
            <person name="Tourlousse D.M."/>
        </authorList>
    </citation>
    <scope>NUCLEOTIDE SEQUENCE</scope>
    <source>
        <strain evidence="1">ASRB1</strain>
    </source>
</reference>
<dbReference type="AlphaFoldDB" id="A0A9W6LAM0"/>
<evidence type="ECO:0000313" key="1">
    <source>
        <dbReference type="EMBL" id="GLI36180.1"/>
    </source>
</evidence>
<gene>
    <name evidence="1" type="ORF">DAMNIGENAA_36130</name>
</gene>
<protein>
    <submittedName>
        <fullName evidence="1">Uncharacterized protein</fullName>
    </submittedName>
</protein>
<proteinExistence type="predicted"/>
<dbReference type="Proteomes" id="UP001144372">
    <property type="component" value="Unassembled WGS sequence"/>
</dbReference>
<name>A0A9W6LAM0_9BACT</name>
<dbReference type="EMBL" id="BSDR01000001">
    <property type="protein sequence ID" value="GLI36180.1"/>
    <property type="molecule type" value="Genomic_DNA"/>
</dbReference>